<keyword evidence="2" id="KW-1185">Reference proteome</keyword>
<evidence type="ECO:0000313" key="1">
    <source>
        <dbReference type="EMBL" id="RIA89222.1"/>
    </source>
</evidence>
<dbReference type="Proteomes" id="UP000265703">
    <property type="component" value="Unassembled WGS sequence"/>
</dbReference>
<organism evidence="1 2">
    <name type="scientific">Glomus cerebriforme</name>
    <dbReference type="NCBI Taxonomy" id="658196"/>
    <lineage>
        <taxon>Eukaryota</taxon>
        <taxon>Fungi</taxon>
        <taxon>Fungi incertae sedis</taxon>
        <taxon>Mucoromycota</taxon>
        <taxon>Glomeromycotina</taxon>
        <taxon>Glomeromycetes</taxon>
        <taxon>Glomerales</taxon>
        <taxon>Glomeraceae</taxon>
        <taxon>Glomus</taxon>
    </lineage>
</organism>
<evidence type="ECO:0000313" key="2">
    <source>
        <dbReference type="Proteomes" id="UP000265703"/>
    </source>
</evidence>
<name>A0A397SU22_9GLOM</name>
<dbReference type="OrthoDB" id="2337609at2759"/>
<sequence length="217" mass="25185">MAQHQGSITPSSFPNIPPCERRTDNDELAIICQVEKENGIKCNVKLKYDRSTGNEATDYLEESKYCTYSSINPTIIEIIKWFRPTSSSINNSNLTDINLDRIADTFREVSELDKDKEINTLVDIFSHPHQKKRSLFDAFTRSSTVEDEINEYLVLDEIPFDKNPYIWWSNLLTVKRTRIKPDLFSRVMFLKWNGHHFTSIHPPAQQATIDETTIIEV</sequence>
<gene>
    <name evidence="1" type="ORF">C1645_825180</name>
</gene>
<reference evidence="1 2" key="1">
    <citation type="submission" date="2018-06" db="EMBL/GenBank/DDBJ databases">
        <title>Comparative genomics reveals the genomic features of Rhizophagus irregularis, R. cerebriforme, R. diaphanum and Gigaspora rosea, and their symbiotic lifestyle signature.</title>
        <authorList>
            <person name="Morin E."/>
            <person name="San Clemente H."/>
            <person name="Chen E.C.H."/>
            <person name="De La Providencia I."/>
            <person name="Hainaut M."/>
            <person name="Kuo A."/>
            <person name="Kohler A."/>
            <person name="Murat C."/>
            <person name="Tang N."/>
            <person name="Roy S."/>
            <person name="Loubradou J."/>
            <person name="Henrissat B."/>
            <person name="Grigoriev I.V."/>
            <person name="Corradi N."/>
            <person name="Roux C."/>
            <person name="Martin F.M."/>
        </authorList>
    </citation>
    <scope>NUCLEOTIDE SEQUENCE [LARGE SCALE GENOMIC DNA]</scope>
    <source>
        <strain evidence="1 2">DAOM 227022</strain>
    </source>
</reference>
<accession>A0A397SU22</accession>
<protein>
    <submittedName>
        <fullName evidence="1">Uncharacterized protein</fullName>
    </submittedName>
</protein>
<proteinExistence type="predicted"/>
<dbReference type="STRING" id="658196.A0A397SU22"/>
<dbReference type="EMBL" id="QKYT01000228">
    <property type="protein sequence ID" value="RIA89222.1"/>
    <property type="molecule type" value="Genomic_DNA"/>
</dbReference>
<comment type="caution">
    <text evidence="1">The sequence shown here is derived from an EMBL/GenBank/DDBJ whole genome shotgun (WGS) entry which is preliminary data.</text>
</comment>
<dbReference type="AlphaFoldDB" id="A0A397SU22"/>